<dbReference type="Gene3D" id="3.30.70.100">
    <property type="match status" value="1"/>
</dbReference>
<feature type="domain" description="Stress-response A/B barrel" evidence="1">
    <location>
        <begin position="9"/>
        <end position="104"/>
    </location>
</feature>
<geneLocation type="plasmid" evidence="2 3">
    <name>p2</name>
</geneLocation>
<dbReference type="PROSITE" id="PS51502">
    <property type="entry name" value="S_R_A_B_BARREL"/>
    <property type="match status" value="1"/>
</dbReference>
<dbReference type="Proteomes" id="UP000679352">
    <property type="component" value="Plasmid p2"/>
</dbReference>
<evidence type="ECO:0000313" key="2">
    <source>
        <dbReference type="EMBL" id="QWK92766.1"/>
    </source>
</evidence>
<dbReference type="Pfam" id="PF07876">
    <property type="entry name" value="Dabb"/>
    <property type="match status" value="1"/>
</dbReference>
<proteinExistence type="predicted"/>
<evidence type="ECO:0000313" key="3">
    <source>
        <dbReference type="Proteomes" id="UP000679352"/>
    </source>
</evidence>
<name>A0A975S3U0_9RHOB</name>
<dbReference type="AlphaFoldDB" id="A0A975S3U0"/>
<sequence>MTDTKDLPICHIVMWDVAGNSDAEKRAAVETVRAEFEALRGCIPGMTRLEIGVDISGVDYACDMLLLSEFDSEAALAAYAAHPAHLAVRDRLTGVRIARHQVDFPIHRPLNTKETAGD</sequence>
<evidence type="ECO:0000259" key="1">
    <source>
        <dbReference type="PROSITE" id="PS51502"/>
    </source>
</evidence>
<organism evidence="2 3">
    <name type="scientific">Gemmobacter fulvus</name>
    <dbReference type="NCBI Taxonomy" id="2840474"/>
    <lineage>
        <taxon>Bacteria</taxon>
        <taxon>Pseudomonadati</taxon>
        <taxon>Pseudomonadota</taxon>
        <taxon>Alphaproteobacteria</taxon>
        <taxon>Rhodobacterales</taxon>
        <taxon>Paracoccaceae</taxon>
        <taxon>Gemmobacter</taxon>
    </lineage>
</organism>
<dbReference type="PANTHER" id="PTHR37832">
    <property type="entry name" value="BLL2683 PROTEIN"/>
    <property type="match status" value="1"/>
</dbReference>
<keyword evidence="2" id="KW-0614">Plasmid</keyword>
<reference evidence="2" key="1">
    <citation type="submission" date="2021-06" db="EMBL/GenBank/DDBJ databases">
        <authorList>
            <person name="Lee C.-S."/>
            <person name="Jin L."/>
        </authorList>
    </citation>
    <scope>NUCLEOTIDE SEQUENCE</scope>
    <source>
        <strain evidence="2">Con5</strain>
        <plasmid evidence="2">p2</plasmid>
    </source>
</reference>
<dbReference type="InterPro" id="IPR011008">
    <property type="entry name" value="Dimeric_a/b-barrel"/>
</dbReference>
<dbReference type="SMART" id="SM00886">
    <property type="entry name" value="Dabb"/>
    <property type="match status" value="1"/>
</dbReference>
<gene>
    <name evidence="2" type="ORF">KM031_19175</name>
</gene>
<dbReference type="EMBL" id="CP076363">
    <property type="protein sequence ID" value="QWK92766.1"/>
    <property type="molecule type" value="Genomic_DNA"/>
</dbReference>
<keyword evidence="3" id="KW-1185">Reference proteome</keyword>
<protein>
    <submittedName>
        <fullName evidence="2">Dabb family protein</fullName>
    </submittedName>
</protein>
<dbReference type="InterPro" id="IPR013097">
    <property type="entry name" value="Dabb"/>
</dbReference>
<dbReference type="RefSeq" id="WP_215505493.1">
    <property type="nucleotide sequence ID" value="NZ_CP076363.1"/>
</dbReference>
<dbReference type="PANTHER" id="PTHR37832:SF1">
    <property type="entry name" value="STRESS-RESPONSE A_B BARREL DOMAIN-CONTAINING PROTEIN"/>
    <property type="match status" value="1"/>
</dbReference>
<dbReference type="KEGG" id="gfu:KM031_19175"/>
<dbReference type="SUPFAM" id="SSF54909">
    <property type="entry name" value="Dimeric alpha+beta barrel"/>
    <property type="match status" value="1"/>
</dbReference>
<accession>A0A975S3U0</accession>